<evidence type="ECO:0000256" key="10">
    <source>
        <dbReference type="ARBA" id="ARBA00024524"/>
    </source>
</evidence>
<dbReference type="Gene3D" id="2.60.40.3120">
    <property type="match status" value="1"/>
</dbReference>
<keyword evidence="5" id="KW-0645">Protease</keyword>
<dbReference type="RefSeq" id="XP_015524346.1">
    <property type="nucleotide sequence ID" value="XM_015668860.2"/>
</dbReference>
<sequence length="905" mass="102050">MATTTEEIKCGNFLFYNTFDSANLAKVEQVKAAADPPNNGGVENDGKTCKSSSSDEVPDYEFNVWTKHDCHGTDYQNTNRTWFYFGVQSPTPGVLIKINVMNLNKQVKMFSQGMCPVYKTVPGHPQWERIRDKPSFRMDQKGNEFILSFVFRAAENIKAIIYIAFTYPFSYTDLQNFLKKIDAKMTKKNPTVADDIYYQRECAIMSLEGRRLDLITISSHHNISTEREARLNRLFPIKEEERPFKFRGKKVILISARVHPGETPSTFVFNGFLNLLLNRDDPIAINLRRLYVFKMIPMLNPDGVANGHYRMDTRGVNLNRVYLNPSFNDHPTIYAARAIIKYHHYNYELPEDELNAEKQSVNINLEVGQHGVNVIGLAGSVTNVIRDTTNRLLQQVTLMTLDEKGKGEPDSEKVCKLMEGMPIQTLCGYGEGSVQESETKVQMHEEESTKKACTAVGIGRIPTDPETSGLFLYIDLHGHASKKGVFMYGNYFDDAEDTIMCMLLPKLMSINNANFHFTSCNFAERNMYLIDKRDGMSREGSGRVAVYKLTGLVRSYTLECNYNSGRMVNSIPARVRDGVSKNLNPIFVPPKYSPSVFEEVGTALGPSILDLTTSNPNSRLPNSQYRSLKGVRSYLKLTYVNLSSSFNRPLNKSSSGVISTDQSAIEPPEVKQNCVPDEDGTDSLKSDINLAAKSNKIRRASSIYTNVKRIMSSKRTRPITGHRMHKNQDSSKLEEKNVSLNMRLSSIAVRKKLLKSADYIPSITSNVANIRSTLGPAKTAKHKRTARKLSMSNYNHEMTSDESSVVKHNSKRLKITSSKIVKTRPEIGESSKSAPSEKTVSKMSSRAYFLCNKQNTKNVFGRVRKPFVKVEQAKLNKSSKMKLKRKNSLIISKLSGNEVNKEVTK</sequence>
<keyword evidence="9" id="KW-0482">Metalloprotease</keyword>
<evidence type="ECO:0000313" key="15">
    <source>
        <dbReference type="Proteomes" id="UP000829291"/>
    </source>
</evidence>
<accession>A0A6J0CAB7</accession>
<proteinExistence type="inferred from homology"/>
<reference evidence="16" key="1">
    <citation type="submission" date="2025-08" db="UniProtKB">
        <authorList>
            <consortium name="RefSeq"/>
        </authorList>
    </citation>
    <scope>IDENTIFICATION</scope>
    <source>
        <tissue evidence="16">Thorax and Abdomen</tissue>
    </source>
</reference>
<dbReference type="OrthoDB" id="10253041at2759"/>
<dbReference type="GO" id="GO:0006508">
    <property type="term" value="P:proteolysis"/>
    <property type="evidence" value="ECO:0007669"/>
    <property type="project" value="UniProtKB-KW"/>
</dbReference>
<comment type="subcellular location">
    <subcellularLocation>
        <location evidence="2">Cytoplasm</location>
    </subcellularLocation>
</comment>
<evidence type="ECO:0000256" key="9">
    <source>
        <dbReference type="ARBA" id="ARBA00023049"/>
    </source>
</evidence>
<dbReference type="GeneID" id="107227644"/>
<dbReference type="EC" id="3.4.17.24" evidence="11"/>
<evidence type="ECO:0000256" key="8">
    <source>
        <dbReference type="ARBA" id="ARBA00022833"/>
    </source>
</evidence>
<dbReference type="PANTHER" id="PTHR12756:SF12">
    <property type="entry name" value="CYTOSOLIC CARBOXYPEPTIDASE-LIKE PROTEIN 5"/>
    <property type="match status" value="1"/>
</dbReference>
<comment type="catalytic activity">
    <reaction evidence="10">
        <text>C-terminal L-alpha-aminoacyl-L-glutamyl-L-glutamyl-[tubulin] + H2O = C-terminal L-alpha-aminoacyl-L-glutamyl-[tubulin] + L-glutamate</text>
        <dbReference type="Rhea" id="RHEA:63792"/>
        <dbReference type="Rhea" id="RHEA-COMP:16435"/>
        <dbReference type="Rhea" id="RHEA-COMP:16436"/>
        <dbReference type="ChEBI" id="CHEBI:15377"/>
        <dbReference type="ChEBI" id="CHEBI:29985"/>
        <dbReference type="ChEBI" id="CHEBI:149555"/>
        <dbReference type="ChEBI" id="CHEBI:149556"/>
        <dbReference type="EC" id="3.4.17.24"/>
    </reaction>
    <physiologicalReaction direction="left-to-right" evidence="10">
        <dbReference type="Rhea" id="RHEA:63793"/>
    </physiologicalReaction>
</comment>
<evidence type="ECO:0000313" key="16">
    <source>
        <dbReference type="RefSeq" id="XP_015524346.1"/>
    </source>
</evidence>
<evidence type="ECO:0000256" key="13">
    <source>
        <dbReference type="SAM" id="MobiDB-lite"/>
    </source>
</evidence>
<dbReference type="Pfam" id="PF00246">
    <property type="entry name" value="Peptidase_M14"/>
    <property type="match status" value="1"/>
</dbReference>
<evidence type="ECO:0000256" key="3">
    <source>
        <dbReference type="ARBA" id="ARBA00005988"/>
    </source>
</evidence>
<dbReference type="PROSITE" id="PS52035">
    <property type="entry name" value="PEPTIDASE_M14"/>
    <property type="match status" value="1"/>
</dbReference>
<dbReference type="SUPFAM" id="SSF53187">
    <property type="entry name" value="Zn-dependent exopeptidases"/>
    <property type="match status" value="1"/>
</dbReference>
<dbReference type="Proteomes" id="UP000829291">
    <property type="component" value="Chromosome 1"/>
</dbReference>
<keyword evidence="15" id="KW-1185">Reference proteome</keyword>
<feature type="domain" description="Peptidase M14" evidence="14">
    <location>
        <begin position="167"/>
        <end position="612"/>
    </location>
</feature>
<evidence type="ECO:0000256" key="7">
    <source>
        <dbReference type="ARBA" id="ARBA00022801"/>
    </source>
</evidence>
<dbReference type="PANTHER" id="PTHR12756">
    <property type="entry name" value="CYTOSOLIC CARBOXYPEPTIDASE"/>
    <property type="match status" value="1"/>
</dbReference>
<protein>
    <recommendedName>
        <fullName evidence="11">tubulin-glutamate carboxypeptidase</fullName>
        <ecNumber evidence="11">3.4.17.24</ecNumber>
    </recommendedName>
</protein>
<feature type="region of interest" description="Disordered" evidence="13">
    <location>
        <begin position="33"/>
        <end position="55"/>
    </location>
</feature>
<dbReference type="InterPro" id="IPR000834">
    <property type="entry name" value="Peptidase_M14"/>
</dbReference>
<evidence type="ECO:0000256" key="1">
    <source>
        <dbReference type="ARBA" id="ARBA00001947"/>
    </source>
</evidence>
<evidence type="ECO:0000256" key="2">
    <source>
        <dbReference type="ARBA" id="ARBA00004496"/>
    </source>
</evidence>
<name>A0A6J0CAB7_NEOLC</name>
<dbReference type="GO" id="GO:0008270">
    <property type="term" value="F:zinc ion binding"/>
    <property type="evidence" value="ECO:0007669"/>
    <property type="project" value="InterPro"/>
</dbReference>
<dbReference type="Gene3D" id="3.40.630.10">
    <property type="entry name" value="Zn peptidases"/>
    <property type="match status" value="2"/>
</dbReference>
<dbReference type="GO" id="GO:0005737">
    <property type="term" value="C:cytoplasm"/>
    <property type="evidence" value="ECO:0007669"/>
    <property type="project" value="UniProtKB-SubCell"/>
</dbReference>
<dbReference type="InterPro" id="IPR050821">
    <property type="entry name" value="Cytosolic_carboxypeptidase"/>
</dbReference>
<dbReference type="InParanoid" id="A0A6J0CAB7"/>
<evidence type="ECO:0000256" key="12">
    <source>
        <dbReference type="PROSITE-ProRule" id="PRU01379"/>
    </source>
</evidence>
<dbReference type="GO" id="GO:0004181">
    <property type="term" value="F:metallocarboxypeptidase activity"/>
    <property type="evidence" value="ECO:0007669"/>
    <property type="project" value="InterPro"/>
</dbReference>
<gene>
    <name evidence="16" type="primary">LOC107227644</name>
</gene>
<evidence type="ECO:0000256" key="4">
    <source>
        <dbReference type="ARBA" id="ARBA00022490"/>
    </source>
</evidence>
<evidence type="ECO:0000256" key="11">
    <source>
        <dbReference type="ARBA" id="ARBA00026108"/>
    </source>
</evidence>
<evidence type="ECO:0000256" key="5">
    <source>
        <dbReference type="ARBA" id="ARBA00022670"/>
    </source>
</evidence>
<dbReference type="AlphaFoldDB" id="A0A6J0CAB7"/>
<dbReference type="InterPro" id="IPR034286">
    <property type="entry name" value="M14_AGBL5-like"/>
</dbReference>
<keyword evidence="7" id="KW-0378">Hydrolase</keyword>
<dbReference type="CDD" id="cd06236">
    <property type="entry name" value="M14_AGBL5_like"/>
    <property type="match status" value="1"/>
</dbReference>
<evidence type="ECO:0000259" key="14">
    <source>
        <dbReference type="PROSITE" id="PS52035"/>
    </source>
</evidence>
<keyword evidence="8" id="KW-0862">Zinc</keyword>
<dbReference type="KEGG" id="nlo:107227644"/>
<comment type="cofactor">
    <cofactor evidence="1">
        <name>Zn(2+)</name>
        <dbReference type="ChEBI" id="CHEBI:29105"/>
    </cofactor>
</comment>
<keyword evidence="6" id="KW-0479">Metal-binding</keyword>
<keyword evidence="4" id="KW-0963">Cytoplasm</keyword>
<feature type="active site" description="Proton donor/acceptor" evidence="12">
    <location>
        <position position="559"/>
    </location>
</feature>
<comment type="similarity">
    <text evidence="3 12">Belongs to the peptidase M14 family.</text>
</comment>
<evidence type="ECO:0000256" key="6">
    <source>
        <dbReference type="ARBA" id="ARBA00022723"/>
    </source>
</evidence>
<organism evidence="16">
    <name type="scientific">Neodiprion lecontei</name>
    <name type="common">Redheaded pine sawfly</name>
    <dbReference type="NCBI Taxonomy" id="441921"/>
    <lineage>
        <taxon>Eukaryota</taxon>
        <taxon>Metazoa</taxon>
        <taxon>Ecdysozoa</taxon>
        <taxon>Arthropoda</taxon>
        <taxon>Hexapoda</taxon>
        <taxon>Insecta</taxon>
        <taxon>Pterygota</taxon>
        <taxon>Neoptera</taxon>
        <taxon>Endopterygota</taxon>
        <taxon>Hymenoptera</taxon>
        <taxon>Tenthredinoidea</taxon>
        <taxon>Diprionidae</taxon>
        <taxon>Diprioninae</taxon>
        <taxon>Neodiprion</taxon>
    </lineage>
</organism>